<protein>
    <submittedName>
        <fullName evidence="1">Uncharacterized protein</fullName>
    </submittedName>
</protein>
<organism evidence="1">
    <name type="scientific">Myoviridae sp. ctk6V34</name>
    <dbReference type="NCBI Taxonomy" id="2825164"/>
    <lineage>
        <taxon>Viruses</taxon>
        <taxon>Duplodnaviria</taxon>
        <taxon>Heunggongvirae</taxon>
        <taxon>Uroviricota</taxon>
        <taxon>Caudoviricetes</taxon>
    </lineage>
</organism>
<reference evidence="1" key="1">
    <citation type="journal article" date="2021" name="Proc. Natl. Acad. Sci. U.S.A.">
        <title>A Catalog of Tens of Thousands of Viruses from Human Metagenomes Reveals Hidden Associations with Chronic Diseases.</title>
        <authorList>
            <person name="Tisza M.J."/>
            <person name="Buck C.B."/>
        </authorList>
    </citation>
    <scope>NUCLEOTIDE SEQUENCE</scope>
    <source>
        <strain evidence="1">Ctk6V34</strain>
    </source>
</reference>
<dbReference type="EMBL" id="BK016190">
    <property type="protein sequence ID" value="DAG01308.1"/>
    <property type="molecule type" value="Genomic_DNA"/>
</dbReference>
<accession>A0A8S5V3P3</accession>
<proteinExistence type="predicted"/>
<name>A0A8S5V3P3_9CAUD</name>
<evidence type="ECO:0000313" key="1">
    <source>
        <dbReference type="EMBL" id="DAG01308.1"/>
    </source>
</evidence>
<sequence>MWVQHNENPIARRTIDCTVRAIATAMQQDWDKTFVGLTEKAFELKDMPTANHVWGSYLKSNGWHREIIPNECPDCYTVEEFCREHPQGTFILAIDGHVVCVIDGDYFDTWDSGEEIPMYYWERG</sequence>